<reference evidence="2" key="1">
    <citation type="journal article" date="2020" name="Stud. Mycol.">
        <title>101 Dothideomycetes genomes: a test case for predicting lifestyles and emergence of pathogens.</title>
        <authorList>
            <person name="Haridas S."/>
            <person name="Albert R."/>
            <person name="Binder M."/>
            <person name="Bloem J."/>
            <person name="Labutti K."/>
            <person name="Salamov A."/>
            <person name="Andreopoulos B."/>
            <person name="Baker S."/>
            <person name="Barry K."/>
            <person name="Bills G."/>
            <person name="Bluhm B."/>
            <person name="Cannon C."/>
            <person name="Castanera R."/>
            <person name="Culley D."/>
            <person name="Daum C."/>
            <person name="Ezra D."/>
            <person name="Gonzalez J."/>
            <person name="Henrissat B."/>
            <person name="Kuo A."/>
            <person name="Liang C."/>
            <person name="Lipzen A."/>
            <person name="Lutzoni F."/>
            <person name="Magnuson J."/>
            <person name="Mondo S."/>
            <person name="Nolan M."/>
            <person name="Ohm R."/>
            <person name="Pangilinan J."/>
            <person name="Park H.-J."/>
            <person name="Ramirez L."/>
            <person name="Alfaro M."/>
            <person name="Sun H."/>
            <person name="Tritt A."/>
            <person name="Yoshinaga Y."/>
            <person name="Zwiers L.-H."/>
            <person name="Turgeon B."/>
            <person name="Goodwin S."/>
            <person name="Spatafora J."/>
            <person name="Crous P."/>
            <person name="Grigoriev I."/>
        </authorList>
    </citation>
    <scope>NUCLEOTIDE SEQUENCE</scope>
    <source>
        <strain evidence="2">CBS 130266</strain>
    </source>
</reference>
<name>A0A9P4U3T6_9PEZI</name>
<gene>
    <name evidence="2" type="ORF">EJ08DRAFT_233147</name>
</gene>
<feature type="region of interest" description="Disordered" evidence="1">
    <location>
        <begin position="176"/>
        <end position="223"/>
    </location>
</feature>
<dbReference type="EMBL" id="MU007011">
    <property type="protein sequence ID" value="KAF2436280.1"/>
    <property type="molecule type" value="Genomic_DNA"/>
</dbReference>
<evidence type="ECO:0000313" key="2">
    <source>
        <dbReference type="EMBL" id="KAF2436280.1"/>
    </source>
</evidence>
<protein>
    <submittedName>
        <fullName evidence="2">Uncharacterized protein</fullName>
    </submittedName>
</protein>
<sequence length="346" mass="40117">MGARCFYPSSSFESEHSNNKSYETNRSDDESMTWDDISSSSSFERHSEDSATSVSSLGEEENTTPKLSHFPSLHEQQQQHGYAESFHSGRSNDEEIPPNHLPSPRWLEQQHHKQFPHQTFPFPQLLEKIFPKDADIEAQILSPGALNHLNSLPFQPGPDVSIHHAYRIANYFPNTTPRGQKYDHPIPKTASLPKEVKEKRYTSTEQYRQHHQNPPEKEEENDPRSGDCCIWFLPHSCSKRFWGERYTYNCPCCLTQKCRFQSVPDVSEKGDITDLRLKAGGSCIDWIPGHKKRCGYRKEKEKEKAGFKILPCMVRDLRVRVGARLREEIEGEGEKEWMELREKGRR</sequence>
<proteinExistence type="predicted"/>
<organism evidence="2 3">
    <name type="scientific">Tothia fuscella</name>
    <dbReference type="NCBI Taxonomy" id="1048955"/>
    <lineage>
        <taxon>Eukaryota</taxon>
        <taxon>Fungi</taxon>
        <taxon>Dikarya</taxon>
        <taxon>Ascomycota</taxon>
        <taxon>Pezizomycotina</taxon>
        <taxon>Dothideomycetes</taxon>
        <taxon>Pleosporomycetidae</taxon>
        <taxon>Venturiales</taxon>
        <taxon>Cylindrosympodiaceae</taxon>
        <taxon>Tothia</taxon>
    </lineage>
</organism>
<comment type="caution">
    <text evidence="2">The sequence shown here is derived from an EMBL/GenBank/DDBJ whole genome shotgun (WGS) entry which is preliminary data.</text>
</comment>
<feature type="region of interest" description="Disordered" evidence="1">
    <location>
        <begin position="1"/>
        <end position="104"/>
    </location>
</feature>
<dbReference type="Proteomes" id="UP000800235">
    <property type="component" value="Unassembled WGS sequence"/>
</dbReference>
<accession>A0A9P4U3T6</accession>
<evidence type="ECO:0000256" key="1">
    <source>
        <dbReference type="SAM" id="MobiDB-lite"/>
    </source>
</evidence>
<keyword evidence="3" id="KW-1185">Reference proteome</keyword>
<evidence type="ECO:0000313" key="3">
    <source>
        <dbReference type="Proteomes" id="UP000800235"/>
    </source>
</evidence>
<feature type="compositionally biased region" description="Basic and acidic residues" evidence="1">
    <location>
        <begin position="13"/>
        <end position="29"/>
    </location>
</feature>
<dbReference type="AlphaFoldDB" id="A0A9P4U3T6"/>